<dbReference type="PROSITE" id="PS00463">
    <property type="entry name" value="ZN2_CY6_FUNGAL_1"/>
    <property type="match status" value="1"/>
</dbReference>
<dbReference type="SMART" id="SM00066">
    <property type="entry name" value="GAL4"/>
    <property type="match status" value="1"/>
</dbReference>
<keyword evidence="1" id="KW-0539">Nucleus</keyword>
<accession>A0A177DLY2</accession>
<dbReference type="KEGG" id="aalt:CC77DRAFT_936028"/>
<organism evidence="3 4">
    <name type="scientific">Alternaria alternata</name>
    <name type="common">Alternaria rot fungus</name>
    <name type="synonym">Torula alternata</name>
    <dbReference type="NCBI Taxonomy" id="5599"/>
    <lineage>
        <taxon>Eukaryota</taxon>
        <taxon>Fungi</taxon>
        <taxon>Dikarya</taxon>
        <taxon>Ascomycota</taxon>
        <taxon>Pezizomycotina</taxon>
        <taxon>Dothideomycetes</taxon>
        <taxon>Pleosporomycetidae</taxon>
        <taxon>Pleosporales</taxon>
        <taxon>Pleosporineae</taxon>
        <taxon>Pleosporaceae</taxon>
        <taxon>Alternaria</taxon>
        <taxon>Alternaria sect. Alternaria</taxon>
        <taxon>Alternaria alternata complex</taxon>
    </lineage>
</organism>
<dbReference type="PROSITE" id="PS50048">
    <property type="entry name" value="ZN2_CY6_FUNGAL_2"/>
    <property type="match status" value="1"/>
</dbReference>
<dbReference type="Pfam" id="PF00172">
    <property type="entry name" value="Zn_clus"/>
    <property type="match status" value="1"/>
</dbReference>
<dbReference type="GO" id="GO:0000981">
    <property type="term" value="F:DNA-binding transcription factor activity, RNA polymerase II-specific"/>
    <property type="evidence" value="ECO:0007669"/>
    <property type="project" value="InterPro"/>
</dbReference>
<sequence length="475" mass="53944">MEERSEREERVRQRTSAACDACRTRKVKCVASTSESKCSVCTELNIECTSIRPRKKRGPKNRYVHSLRARLDGNGTFAAESEPQQPRLGLIAPPAIIHQITTDWFDWIHPVAPLFHRTLFMRRISEDDGSRAFFLLVVSVCAATVASLRRRRHLYGELSVETCLDLAERFRMWNVSSEITLERTLALYNFSSAVNHEHGLGSPLTYRLFAGSSVGIKYLIHENFERMSFMDQQTLKRLYWLIYAGQCTCDMHGRQLLVLRHAHEAFGHLIPLEISDIQLLHGADASSTEDTGPCFSYVPGLNVLSRLFMVWHSSQAITTQTMSNLHEHIMRAQQLLEDVPPELAWRPPHAVGQFAFNVQKVNLKVTQLHIRSNLLEQMNTLAKDQNMRVTPGAIIDERHRVVDELLDVLYNMPEEVFDANGYSIVPKIRDIGGALLDELRTGSQGTTLQASINLDKLLAKLESLDQRVAVQTPYV</sequence>
<dbReference type="VEuPathDB" id="FungiDB:CC77DRAFT_936028"/>
<dbReference type="InterPro" id="IPR036864">
    <property type="entry name" value="Zn2-C6_fun-type_DNA-bd_sf"/>
</dbReference>
<dbReference type="SUPFAM" id="SSF57701">
    <property type="entry name" value="Zn2/Cys6 DNA-binding domain"/>
    <property type="match status" value="1"/>
</dbReference>
<evidence type="ECO:0000259" key="2">
    <source>
        <dbReference type="PROSITE" id="PS50048"/>
    </source>
</evidence>
<dbReference type="AlphaFoldDB" id="A0A177DLY2"/>
<proteinExistence type="predicted"/>
<dbReference type="RefSeq" id="XP_018385808.1">
    <property type="nucleotide sequence ID" value="XM_018534475.1"/>
</dbReference>
<evidence type="ECO:0000256" key="1">
    <source>
        <dbReference type="ARBA" id="ARBA00023242"/>
    </source>
</evidence>
<dbReference type="OMA" id="YCSADIF"/>
<dbReference type="CDD" id="cd12148">
    <property type="entry name" value="fungal_TF_MHR"/>
    <property type="match status" value="1"/>
</dbReference>
<name>A0A177DLY2_ALTAL</name>
<dbReference type="GO" id="GO:0008270">
    <property type="term" value="F:zinc ion binding"/>
    <property type="evidence" value="ECO:0007669"/>
    <property type="project" value="InterPro"/>
</dbReference>
<dbReference type="CDD" id="cd00067">
    <property type="entry name" value="GAL4"/>
    <property type="match status" value="1"/>
</dbReference>
<dbReference type="Gene3D" id="4.10.240.10">
    <property type="entry name" value="Zn(2)-C6 fungal-type DNA-binding domain"/>
    <property type="match status" value="1"/>
</dbReference>
<dbReference type="InterPro" id="IPR001138">
    <property type="entry name" value="Zn2Cys6_DnaBD"/>
</dbReference>
<dbReference type="GeneID" id="29120069"/>
<keyword evidence="4" id="KW-1185">Reference proteome</keyword>
<gene>
    <name evidence="3" type="ORF">CC77DRAFT_936028</name>
</gene>
<dbReference type="PANTHER" id="PTHR46910">
    <property type="entry name" value="TRANSCRIPTION FACTOR PDR1"/>
    <property type="match status" value="1"/>
</dbReference>
<dbReference type="PANTHER" id="PTHR46910:SF40">
    <property type="entry name" value="ZN(II)2CYS6 TRANSCRIPTION FACTOR (EUROFUNG)"/>
    <property type="match status" value="1"/>
</dbReference>
<evidence type="ECO:0000313" key="3">
    <source>
        <dbReference type="EMBL" id="OAG20387.1"/>
    </source>
</evidence>
<dbReference type="Proteomes" id="UP000077248">
    <property type="component" value="Unassembled WGS sequence"/>
</dbReference>
<reference evidence="3 4" key="1">
    <citation type="submission" date="2016-05" db="EMBL/GenBank/DDBJ databases">
        <title>Comparative analysis of secretome profiles of manganese(II)-oxidizing ascomycete fungi.</title>
        <authorList>
            <consortium name="DOE Joint Genome Institute"/>
            <person name="Zeiner C.A."/>
            <person name="Purvine S.O."/>
            <person name="Zink E.M."/>
            <person name="Wu S."/>
            <person name="Pasa-Tolic L."/>
            <person name="Chaput D.L."/>
            <person name="Haridas S."/>
            <person name="Grigoriev I.V."/>
            <person name="Santelli C.M."/>
            <person name="Hansel C.M."/>
        </authorList>
    </citation>
    <scope>NUCLEOTIDE SEQUENCE [LARGE SCALE GENOMIC DNA]</scope>
    <source>
        <strain evidence="3 4">SRC1lrK2f</strain>
    </source>
</reference>
<dbReference type="InterPro" id="IPR050987">
    <property type="entry name" value="AtrR-like"/>
</dbReference>
<dbReference type="EMBL" id="KV441479">
    <property type="protein sequence ID" value="OAG20387.1"/>
    <property type="molecule type" value="Genomic_DNA"/>
</dbReference>
<feature type="domain" description="Zn(2)-C6 fungal-type" evidence="2">
    <location>
        <begin position="18"/>
        <end position="50"/>
    </location>
</feature>
<protein>
    <recommendedName>
        <fullName evidence="2">Zn(2)-C6 fungal-type domain-containing protein</fullName>
    </recommendedName>
</protein>
<evidence type="ECO:0000313" key="4">
    <source>
        <dbReference type="Proteomes" id="UP000077248"/>
    </source>
</evidence>